<dbReference type="Proteomes" id="UP000249099">
    <property type="component" value="Unassembled WGS sequence"/>
</dbReference>
<dbReference type="EMBL" id="NAQV01000020">
    <property type="protein sequence ID" value="RAN62751.1"/>
    <property type="molecule type" value="Genomic_DNA"/>
</dbReference>
<feature type="domain" description="Cyclodeaminase/cyclohydrolase" evidence="1">
    <location>
        <begin position="5"/>
        <end position="181"/>
    </location>
</feature>
<reference evidence="2 3" key="1">
    <citation type="submission" date="2017-03" db="EMBL/GenBank/DDBJ databases">
        <title>wgs assembly of Dolosigranulum pigrum KPL CDC strains.</title>
        <authorList>
            <person name="Brugger S.D."/>
            <person name="Pettigrew M."/>
            <person name="Kong Y."/>
            <person name="Lemon K.P."/>
        </authorList>
    </citation>
    <scope>NUCLEOTIDE SEQUENCE [LARGE SCALE GENOMIC DNA]</scope>
    <source>
        <strain evidence="2 3">KPL1931_CDC4294-98</strain>
    </source>
</reference>
<protein>
    <recommendedName>
        <fullName evidence="1">Cyclodeaminase/cyclohydrolase domain-containing protein</fullName>
    </recommendedName>
</protein>
<dbReference type="RefSeq" id="WP_112790282.1">
    <property type="nucleotide sequence ID" value="NZ_NAQV01000020.1"/>
</dbReference>
<organism evidence="2 3">
    <name type="scientific">Dolosigranulum pigrum</name>
    <dbReference type="NCBI Taxonomy" id="29394"/>
    <lineage>
        <taxon>Bacteria</taxon>
        <taxon>Bacillati</taxon>
        <taxon>Bacillota</taxon>
        <taxon>Bacilli</taxon>
        <taxon>Lactobacillales</taxon>
        <taxon>Carnobacteriaceae</taxon>
        <taxon>Dolosigranulum</taxon>
    </lineage>
</organism>
<dbReference type="AlphaFoldDB" id="A0A328KLP5"/>
<evidence type="ECO:0000313" key="3">
    <source>
        <dbReference type="Proteomes" id="UP000249099"/>
    </source>
</evidence>
<dbReference type="Pfam" id="PF04961">
    <property type="entry name" value="FTCD_C"/>
    <property type="match status" value="1"/>
</dbReference>
<dbReference type="GO" id="GO:0003824">
    <property type="term" value="F:catalytic activity"/>
    <property type="evidence" value="ECO:0007669"/>
    <property type="project" value="InterPro"/>
</dbReference>
<proteinExistence type="predicted"/>
<gene>
    <name evidence="2" type="ORF">B8A44_07055</name>
</gene>
<sequence>MNQESITSFINRLASDEPTPGGGAAVGIGASMGVAAIMMAARFSNTDRLEDEQRESLKTALERLAFSKDKFLELVEADEEGFQPLAKAYRMPKSTEEEKQKRQEAIEQGLAIASQAPARLLEEIRVVLNIVDDIFPLIKRVIISDIGVGTQLLLAAAQASRLNLSINTRSMKDTENKAKYTTLRDELGASIVIDAQTIQQRVEETLG</sequence>
<evidence type="ECO:0000259" key="1">
    <source>
        <dbReference type="Pfam" id="PF04961"/>
    </source>
</evidence>
<evidence type="ECO:0000313" key="2">
    <source>
        <dbReference type="EMBL" id="RAN62751.1"/>
    </source>
</evidence>
<name>A0A328KLP5_9LACT</name>
<comment type="caution">
    <text evidence="2">The sequence shown here is derived from an EMBL/GenBank/DDBJ whole genome shotgun (WGS) entry which is preliminary data.</text>
</comment>
<dbReference type="SUPFAM" id="SSF101262">
    <property type="entry name" value="Methenyltetrahydrofolate cyclohydrolase-like"/>
    <property type="match status" value="1"/>
</dbReference>
<accession>A0A328KLP5</accession>
<dbReference type="InterPro" id="IPR007044">
    <property type="entry name" value="Cyclodeamin/CycHdrlase"/>
</dbReference>
<dbReference type="Gene3D" id="1.20.120.680">
    <property type="entry name" value="Formiminotetrahydrofolate cyclodeaminase monomer, up-and-down helical bundle"/>
    <property type="match status" value="1"/>
</dbReference>
<dbReference type="InterPro" id="IPR036178">
    <property type="entry name" value="Formintransfe-cycloase-like_sf"/>
</dbReference>